<keyword evidence="6" id="KW-1185">Reference proteome</keyword>
<name>A0AA90SSC6_9GAMM</name>
<accession>A0AA90SSC6</accession>
<evidence type="ECO:0000256" key="3">
    <source>
        <dbReference type="ARBA" id="ARBA00022729"/>
    </source>
</evidence>
<sequence>MLNILIKQTVTILVVALSCHAVGGLDVRTRTVVAADHGSGNAVANKRVQVKTALARHDEKAAELLLQKLKSIKTLKAAVSQEVVINNDSKRVSSGTLQIKRPDMFIWGVEKPYRQEFIVKNGKSWNIDHGLMQVIIKKQDDGADHTPVQLLSGNIDVFLKGYNIIFTESHKIRTYSLRPSGDKSLFELLEIRFKWNEKTKADELIGFVMLDTMGGTSRFDLSKVTINEAISDATFQAKYSKEYDVIDETVAIKVVR</sequence>
<dbReference type="EMBL" id="JASXSV010000005">
    <property type="protein sequence ID" value="MDP0588450.1"/>
    <property type="molecule type" value="Genomic_DNA"/>
</dbReference>
<protein>
    <submittedName>
        <fullName evidence="5">Outer-membrane lipoprotein carrier protein LolA</fullName>
    </submittedName>
</protein>
<gene>
    <name evidence="5" type="ORF">QS748_04375</name>
</gene>
<keyword evidence="4" id="KW-0653">Protein transport</keyword>
<dbReference type="Pfam" id="PF03548">
    <property type="entry name" value="LolA"/>
    <property type="match status" value="1"/>
</dbReference>
<evidence type="ECO:0000313" key="6">
    <source>
        <dbReference type="Proteomes" id="UP001178148"/>
    </source>
</evidence>
<dbReference type="InterPro" id="IPR004564">
    <property type="entry name" value="OM_lipoprot_carrier_LolA-like"/>
</dbReference>
<dbReference type="PANTHER" id="PTHR35869">
    <property type="entry name" value="OUTER-MEMBRANE LIPOPROTEIN CARRIER PROTEIN"/>
    <property type="match status" value="1"/>
</dbReference>
<evidence type="ECO:0000256" key="1">
    <source>
        <dbReference type="ARBA" id="ARBA00011245"/>
    </source>
</evidence>
<dbReference type="InterPro" id="IPR029046">
    <property type="entry name" value="LolA/LolB/LppX"/>
</dbReference>
<keyword evidence="5" id="KW-0449">Lipoprotein</keyword>
<dbReference type="Gene3D" id="2.50.20.10">
    <property type="entry name" value="Lipoprotein localisation LolA/LolB/LppX"/>
    <property type="match status" value="1"/>
</dbReference>
<keyword evidence="3" id="KW-0732">Signal</keyword>
<comment type="subunit">
    <text evidence="1">Monomer.</text>
</comment>
<comment type="caution">
    <text evidence="5">The sequence shown here is derived from an EMBL/GenBank/DDBJ whole genome shotgun (WGS) entry which is preliminary data.</text>
</comment>
<evidence type="ECO:0000313" key="5">
    <source>
        <dbReference type="EMBL" id="MDP0588450.1"/>
    </source>
</evidence>
<evidence type="ECO:0000256" key="2">
    <source>
        <dbReference type="ARBA" id="ARBA00022448"/>
    </source>
</evidence>
<organism evidence="5 6">
    <name type="scientific">Candidatus Endonucleibacter bathymodioli</name>
    <dbReference type="NCBI Taxonomy" id="539814"/>
    <lineage>
        <taxon>Bacteria</taxon>
        <taxon>Pseudomonadati</taxon>
        <taxon>Pseudomonadota</taxon>
        <taxon>Gammaproteobacteria</taxon>
        <taxon>Oceanospirillales</taxon>
        <taxon>Endozoicomonadaceae</taxon>
        <taxon>Candidatus Endonucleibacter</taxon>
    </lineage>
</organism>
<dbReference type="Proteomes" id="UP001178148">
    <property type="component" value="Unassembled WGS sequence"/>
</dbReference>
<reference evidence="5 6" key="1">
    <citation type="journal article" date="2023" name="bioRxiv">
        <title>An intranuclear bacterial parasite of deep-sea mussels expresses apoptosis inhibitors acquired from its host.</title>
        <authorList>
            <person name="Gonzalez Porras M.A."/>
            <person name="Assie A."/>
            <person name="Tietjen M."/>
            <person name="Violette M."/>
            <person name="Kleiner M."/>
            <person name="Gruber-Vodicka H."/>
            <person name="Dubilier N."/>
            <person name="Leisch N."/>
        </authorList>
    </citation>
    <scope>NUCLEOTIDE SEQUENCE [LARGE SCALE GENOMIC DNA]</scope>
    <source>
        <strain evidence="5">IAP13</strain>
    </source>
</reference>
<dbReference type="PANTHER" id="PTHR35869:SF1">
    <property type="entry name" value="OUTER-MEMBRANE LIPOPROTEIN CARRIER PROTEIN"/>
    <property type="match status" value="1"/>
</dbReference>
<keyword evidence="2" id="KW-0813">Transport</keyword>
<evidence type="ECO:0000256" key="4">
    <source>
        <dbReference type="ARBA" id="ARBA00022927"/>
    </source>
</evidence>
<proteinExistence type="predicted"/>
<dbReference type="CDD" id="cd16325">
    <property type="entry name" value="LolA"/>
    <property type="match status" value="1"/>
</dbReference>
<dbReference type="SUPFAM" id="SSF89392">
    <property type="entry name" value="Prokaryotic lipoproteins and lipoprotein localization factors"/>
    <property type="match status" value="1"/>
</dbReference>
<dbReference type="PROSITE" id="PS51257">
    <property type="entry name" value="PROKAR_LIPOPROTEIN"/>
    <property type="match status" value="1"/>
</dbReference>
<dbReference type="GO" id="GO:0015031">
    <property type="term" value="P:protein transport"/>
    <property type="evidence" value="ECO:0007669"/>
    <property type="project" value="UniProtKB-KW"/>
</dbReference>
<dbReference type="AlphaFoldDB" id="A0AA90SSC6"/>